<dbReference type="CDD" id="cd01949">
    <property type="entry name" value="GGDEF"/>
    <property type="match status" value="1"/>
</dbReference>
<dbReference type="Pfam" id="PF13185">
    <property type="entry name" value="GAF_2"/>
    <property type="match status" value="1"/>
</dbReference>
<comment type="caution">
    <text evidence="2">The sequence shown here is derived from an EMBL/GenBank/DDBJ whole genome shotgun (WGS) entry which is preliminary data.</text>
</comment>
<dbReference type="InterPro" id="IPR052163">
    <property type="entry name" value="DGC-Regulatory_Protein"/>
</dbReference>
<dbReference type="AlphaFoldDB" id="A0A323V0D7"/>
<name>A0A323V0D7_9RHOO</name>
<protein>
    <submittedName>
        <fullName evidence="2">GGDEF domain-containing protein</fullName>
    </submittedName>
</protein>
<dbReference type="Proteomes" id="UP000248259">
    <property type="component" value="Unassembled WGS sequence"/>
</dbReference>
<dbReference type="InterPro" id="IPR043128">
    <property type="entry name" value="Rev_trsase/Diguanyl_cyclase"/>
</dbReference>
<reference evidence="2 3" key="1">
    <citation type="submission" date="2018-06" db="EMBL/GenBank/DDBJ databases">
        <title>Azoarcus communis strain SWub3 genome.</title>
        <authorList>
            <person name="Zorraquino Salvo V."/>
            <person name="Toubiana D."/>
            <person name="Blumwald E."/>
        </authorList>
    </citation>
    <scope>NUCLEOTIDE SEQUENCE [LARGE SCALE GENOMIC DNA]</scope>
    <source>
        <strain evidence="2 3">SWub3</strain>
    </source>
</reference>
<organism evidence="2 3">
    <name type="scientific">Parazoarcus communis SWub3 = DSM 12120</name>
    <dbReference type="NCBI Taxonomy" id="1121029"/>
    <lineage>
        <taxon>Bacteria</taxon>
        <taxon>Pseudomonadati</taxon>
        <taxon>Pseudomonadota</taxon>
        <taxon>Betaproteobacteria</taxon>
        <taxon>Rhodocyclales</taxon>
        <taxon>Zoogloeaceae</taxon>
        <taxon>Parazoarcus</taxon>
    </lineage>
</organism>
<dbReference type="InterPro" id="IPR029016">
    <property type="entry name" value="GAF-like_dom_sf"/>
</dbReference>
<evidence type="ECO:0000313" key="3">
    <source>
        <dbReference type="Proteomes" id="UP000248259"/>
    </source>
</evidence>
<evidence type="ECO:0000313" key="2">
    <source>
        <dbReference type="EMBL" id="PZA17951.1"/>
    </source>
</evidence>
<dbReference type="InterPro" id="IPR000160">
    <property type="entry name" value="GGDEF_dom"/>
</dbReference>
<dbReference type="SUPFAM" id="SSF55781">
    <property type="entry name" value="GAF domain-like"/>
    <property type="match status" value="1"/>
</dbReference>
<dbReference type="NCBIfam" id="TIGR00254">
    <property type="entry name" value="GGDEF"/>
    <property type="match status" value="1"/>
</dbReference>
<dbReference type="SMART" id="SM00267">
    <property type="entry name" value="GGDEF"/>
    <property type="match status" value="1"/>
</dbReference>
<dbReference type="EMBL" id="QKOE01000002">
    <property type="protein sequence ID" value="PZA17951.1"/>
    <property type="molecule type" value="Genomic_DNA"/>
</dbReference>
<dbReference type="SUPFAM" id="SSF55073">
    <property type="entry name" value="Nucleotide cyclase"/>
    <property type="match status" value="1"/>
</dbReference>
<gene>
    <name evidence="2" type="ORF">DNK49_03775</name>
</gene>
<dbReference type="SMART" id="SM00065">
    <property type="entry name" value="GAF"/>
    <property type="match status" value="1"/>
</dbReference>
<dbReference type="PANTHER" id="PTHR46663">
    <property type="entry name" value="DIGUANYLATE CYCLASE DGCT-RELATED"/>
    <property type="match status" value="1"/>
</dbReference>
<dbReference type="InterPro" id="IPR029787">
    <property type="entry name" value="Nucleotide_cyclase"/>
</dbReference>
<dbReference type="PANTHER" id="PTHR46663:SF2">
    <property type="entry name" value="GGDEF DOMAIN-CONTAINING PROTEIN"/>
    <property type="match status" value="1"/>
</dbReference>
<sequence length="334" mass="36574">MPSEQELLEIIDIQTEIAKLGRNLGDVMKRVTERTLSLVRADGVAIELAEGDDMVYRATAGMANGHLGIRLKRDASLSGLCTQTGQILRCDDAETDPRADREACRKVGIRSMIVMPLQHNESTVGVLKAMAAAPAHFTDHDVELLKLLSSLVAAAMYHATHDDNSDLVYKATHDDLTGLANRSLFMDRLRSSLIHLPQQSRGVGVLMIDMDGLKEINDTCGHRAGDAVIREFATRTKSCARSSDTVARLGGDEFAIILNPVDLPDGVGAAIKRIQSALEAPFLFEDRSYQLYASIGAARFPDDGHAIDTLLELADQRMYAIKRQRKGQQGSRLH</sequence>
<feature type="domain" description="GGDEF" evidence="1">
    <location>
        <begin position="201"/>
        <end position="334"/>
    </location>
</feature>
<dbReference type="OrthoDB" id="9812260at2"/>
<keyword evidence="3" id="KW-1185">Reference proteome</keyword>
<evidence type="ECO:0000259" key="1">
    <source>
        <dbReference type="PROSITE" id="PS50887"/>
    </source>
</evidence>
<accession>A0A323V0D7</accession>
<dbReference type="Pfam" id="PF00990">
    <property type="entry name" value="GGDEF"/>
    <property type="match status" value="1"/>
</dbReference>
<proteinExistence type="predicted"/>
<dbReference type="InterPro" id="IPR003018">
    <property type="entry name" value="GAF"/>
</dbReference>
<dbReference type="PROSITE" id="PS50887">
    <property type="entry name" value="GGDEF"/>
    <property type="match status" value="1"/>
</dbReference>
<dbReference type="Gene3D" id="3.30.450.40">
    <property type="match status" value="1"/>
</dbReference>
<dbReference type="Gene3D" id="3.30.70.270">
    <property type="match status" value="1"/>
</dbReference>